<accession>A0ABT7PGC9</accession>
<dbReference type="EMBL" id="JASZZN010000004">
    <property type="protein sequence ID" value="MDM4015271.1"/>
    <property type="molecule type" value="Genomic_DNA"/>
</dbReference>
<evidence type="ECO:0000313" key="2">
    <source>
        <dbReference type="Proteomes" id="UP001239462"/>
    </source>
</evidence>
<dbReference type="Proteomes" id="UP001239462">
    <property type="component" value="Unassembled WGS sequence"/>
</dbReference>
<comment type="caution">
    <text evidence="1">The sequence shown here is derived from an EMBL/GenBank/DDBJ whole genome shotgun (WGS) entry which is preliminary data.</text>
</comment>
<organism evidence="1 2">
    <name type="scientific">Roseiconus lacunae</name>
    <dbReference type="NCBI Taxonomy" id="2605694"/>
    <lineage>
        <taxon>Bacteria</taxon>
        <taxon>Pseudomonadati</taxon>
        <taxon>Planctomycetota</taxon>
        <taxon>Planctomycetia</taxon>
        <taxon>Pirellulales</taxon>
        <taxon>Pirellulaceae</taxon>
        <taxon>Roseiconus</taxon>
    </lineage>
</organism>
<keyword evidence="2" id="KW-1185">Reference proteome</keyword>
<name>A0ABT7PGC9_9BACT</name>
<evidence type="ECO:0000313" key="1">
    <source>
        <dbReference type="EMBL" id="MDM4015271.1"/>
    </source>
</evidence>
<proteinExistence type="predicted"/>
<sequence>MSRPIKCYCGERFIRTPSGWCCPNGHGKLHLASSGDIDPRLIEEFEKVPSVQSIREHLGEAFIAMGITIEKLKALGLPEDTLQSIVDSIGYQADAMEACVGECQMVAYQSAIVASTSHHNQVVKSGGADQ</sequence>
<reference evidence="1 2" key="1">
    <citation type="submission" date="2023-06" db="EMBL/GenBank/DDBJ databases">
        <title>Roseiconus lacunae JC819 isolated from Gulf of Mannar region, Tamil Nadu.</title>
        <authorList>
            <person name="Pk S."/>
            <person name="Ch S."/>
            <person name="Ch V.R."/>
        </authorList>
    </citation>
    <scope>NUCLEOTIDE SEQUENCE [LARGE SCALE GENOMIC DNA]</scope>
    <source>
        <strain evidence="1 2">JC819</strain>
    </source>
</reference>
<protein>
    <submittedName>
        <fullName evidence="1">Uncharacterized protein</fullName>
    </submittedName>
</protein>
<dbReference type="RefSeq" id="WP_289162741.1">
    <property type="nucleotide sequence ID" value="NZ_JASZZN010000004.1"/>
</dbReference>
<gene>
    <name evidence="1" type="ORF">QTN89_07525</name>
</gene>